<keyword evidence="2" id="KW-1185">Reference proteome</keyword>
<proteinExistence type="predicted"/>
<accession>A0ABR4M1E0</accession>
<protein>
    <submittedName>
        <fullName evidence="1">Uncharacterized protein</fullName>
    </submittedName>
</protein>
<evidence type="ECO:0000313" key="1">
    <source>
        <dbReference type="EMBL" id="KAL2869382.1"/>
    </source>
</evidence>
<dbReference type="RefSeq" id="XP_070888361.1">
    <property type="nucleotide sequence ID" value="XM_071032557.1"/>
</dbReference>
<reference evidence="1 2" key="1">
    <citation type="submission" date="2024-07" db="EMBL/GenBank/DDBJ databases">
        <title>Section-level genome sequencing and comparative genomics of Aspergillus sections Usti and Cavernicolus.</title>
        <authorList>
            <consortium name="Lawrence Berkeley National Laboratory"/>
            <person name="Nybo J.L."/>
            <person name="Vesth T.C."/>
            <person name="Theobald S."/>
            <person name="Frisvad J.C."/>
            <person name="Larsen T.O."/>
            <person name="Kjaerboelling I."/>
            <person name="Rothschild-Mancinelli K."/>
            <person name="Lyhne E.K."/>
            <person name="Kogle M.E."/>
            <person name="Barry K."/>
            <person name="Clum A."/>
            <person name="Na H."/>
            <person name="Ledsgaard L."/>
            <person name="Lin J."/>
            <person name="Lipzen A."/>
            <person name="Kuo A."/>
            <person name="Riley R."/>
            <person name="Mondo S."/>
            <person name="Labutti K."/>
            <person name="Haridas S."/>
            <person name="Pangalinan J."/>
            <person name="Salamov A.A."/>
            <person name="Simmons B.A."/>
            <person name="Magnuson J.K."/>
            <person name="Chen J."/>
            <person name="Drula E."/>
            <person name="Henrissat B."/>
            <person name="Wiebenga A."/>
            <person name="Lubbers R.J."/>
            <person name="Gomes A.C."/>
            <person name="Macurrencykelacurrency M.R."/>
            <person name="Stajich J."/>
            <person name="Grigoriev I.V."/>
            <person name="Mortensen U.H."/>
            <person name="De Vries R.P."/>
            <person name="Baker S.E."/>
            <person name="Andersen M.R."/>
        </authorList>
    </citation>
    <scope>NUCLEOTIDE SEQUENCE [LARGE SCALE GENOMIC DNA]</scope>
    <source>
        <strain evidence="1 2">CBS 449.75</strain>
    </source>
</reference>
<evidence type="ECO:0000313" key="2">
    <source>
        <dbReference type="Proteomes" id="UP001610432"/>
    </source>
</evidence>
<dbReference type="GeneID" id="98147629"/>
<name>A0ABR4M1E0_9EURO</name>
<dbReference type="EMBL" id="JBFXLQ010000010">
    <property type="protein sequence ID" value="KAL2869382.1"/>
    <property type="molecule type" value="Genomic_DNA"/>
</dbReference>
<comment type="caution">
    <text evidence="1">The sequence shown here is derived from an EMBL/GenBank/DDBJ whole genome shotgun (WGS) entry which is preliminary data.</text>
</comment>
<gene>
    <name evidence="1" type="ORF">BJX67DRAFT_379400</name>
</gene>
<sequence>METKQQTPENLYHVLLTTSHITKNPNNVVEKVRIPGTYTSLLAAKAAAHSCLYEAGYEREWFETYETRTHLAEHEHGEQGPGKGVMVHATAPDGTTFRVRIDTTPNKMGLTSELADGRVSVPLFYVLQASVEYTGGDGDEECRVRDINVEGTFTSYDEARKFASTVLLSPEDGITKESFAEYSEAQPDERDCGYGENVIVHAVSDYGVNYLVTVIKNQELQAVNIAEAAMRIL</sequence>
<organism evidence="1 2">
    <name type="scientific">Aspergillus lucknowensis</name>
    <dbReference type="NCBI Taxonomy" id="176173"/>
    <lineage>
        <taxon>Eukaryota</taxon>
        <taxon>Fungi</taxon>
        <taxon>Dikarya</taxon>
        <taxon>Ascomycota</taxon>
        <taxon>Pezizomycotina</taxon>
        <taxon>Eurotiomycetes</taxon>
        <taxon>Eurotiomycetidae</taxon>
        <taxon>Eurotiales</taxon>
        <taxon>Aspergillaceae</taxon>
        <taxon>Aspergillus</taxon>
        <taxon>Aspergillus subgen. Nidulantes</taxon>
    </lineage>
</organism>
<dbReference type="Proteomes" id="UP001610432">
    <property type="component" value="Unassembled WGS sequence"/>
</dbReference>